<dbReference type="SUPFAM" id="SSF57701">
    <property type="entry name" value="Zn2/Cys6 DNA-binding domain"/>
    <property type="match status" value="1"/>
</dbReference>
<keyword evidence="2" id="KW-0805">Transcription regulation</keyword>
<accession>A0A6A5XI24</accession>
<organism evidence="8 9">
    <name type="scientific">Aaosphaeria arxii CBS 175.79</name>
    <dbReference type="NCBI Taxonomy" id="1450172"/>
    <lineage>
        <taxon>Eukaryota</taxon>
        <taxon>Fungi</taxon>
        <taxon>Dikarya</taxon>
        <taxon>Ascomycota</taxon>
        <taxon>Pezizomycotina</taxon>
        <taxon>Dothideomycetes</taxon>
        <taxon>Pleosporomycetidae</taxon>
        <taxon>Pleosporales</taxon>
        <taxon>Pleosporales incertae sedis</taxon>
        <taxon>Aaosphaeria</taxon>
    </lineage>
</organism>
<dbReference type="GO" id="GO:0000981">
    <property type="term" value="F:DNA-binding transcription factor activity, RNA polymerase II-specific"/>
    <property type="evidence" value="ECO:0007669"/>
    <property type="project" value="InterPro"/>
</dbReference>
<dbReference type="PANTHER" id="PTHR47663">
    <property type="entry name" value="XYLANOLYTIC TRANSCRIPTIONAL ACTIVATOR XLNR-RELATED"/>
    <property type="match status" value="1"/>
</dbReference>
<dbReference type="CDD" id="cd00067">
    <property type="entry name" value="GAL4"/>
    <property type="match status" value="1"/>
</dbReference>
<dbReference type="PROSITE" id="PS00463">
    <property type="entry name" value="ZN2_CY6_FUNGAL_1"/>
    <property type="match status" value="1"/>
</dbReference>
<dbReference type="AlphaFoldDB" id="A0A6A5XI24"/>
<feature type="domain" description="Zn(2)-C6 fungal-type" evidence="7">
    <location>
        <begin position="8"/>
        <end position="37"/>
    </location>
</feature>
<dbReference type="Pfam" id="PF00172">
    <property type="entry name" value="Zn_clus"/>
    <property type="match status" value="1"/>
</dbReference>
<dbReference type="RefSeq" id="XP_033381254.1">
    <property type="nucleotide sequence ID" value="XM_033534085.1"/>
</dbReference>
<evidence type="ECO:0000256" key="2">
    <source>
        <dbReference type="ARBA" id="ARBA00023015"/>
    </source>
</evidence>
<dbReference type="InterPro" id="IPR036864">
    <property type="entry name" value="Zn2-C6_fun-type_DNA-bd_sf"/>
</dbReference>
<dbReference type="GO" id="GO:0003677">
    <property type="term" value="F:DNA binding"/>
    <property type="evidence" value="ECO:0007669"/>
    <property type="project" value="UniProtKB-KW"/>
</dbReference>
<protein>
    <recommendedName>
        <fullName evidence="7">Zn(2)-C6 fungal-type domain-containing protein</fullName>
    </recommendedName>
</protein>
<dbReference type="PROSITE" id="PS50048">
    <property type="entry name" value="ZN2_CY6_FUNGAL_2"/>
    <property type="match status" value="1"/>
</dbReference>
<name>A0A6A5XI24_9PLEO</name>
<feature type="compositionally biased region" description="Basic residues" evidence="6">
    <location>
        <begin position="42"/>
        <end position="52"/>
    </location>
</feature>
<dbReference type="EMBL" id="ML978072">
    <property type="protein sequence ID" value="KAF2012915.1"/>
    <property type="molecule type" value="Genomic_DNA"/>
</dbReference>
<dbReference type="PANTHER" id="PTHR47663:SF1">
    <property type="entry name" value="XYLANOLYTIC TRANSCRIPTIONAL ACTIVATOR XLNR-RELATED"/>
    <property type="match status" value="1"/>
</dbReference>
<dbReference type="SMART" id="SM00066">
    <property type="entry name" value="GAL4"/>
    <property type="match status" value="1"/>
</dbReference>
<sequence>MPGAQQRACDRCAELKVQCSEDAPCARCRRLSLQCTRNRPVRARGRPRKHVSPAHAGHQLSPVCNSPTATSSEVDGHLDVQDAPCSSTLSTVDDALAVSPRDVFALVYRIGILSAFRQNEYESLIASVDGSFLANDAMHATLLVCAALLCQSVEDDQTYPEQSRARALADIAALLAESRPVHRTDVYCLYLLANLCYLHEQSTAMALRWTTLANCFFSINVSCPMTQPLISNEVDRRLASLLSIDNNVQMLLYNRSCSESFTRHGTELFQPQLSDHDWHNTIPGTAEGVIFPHTLEGFFELFLPLQNSFKGALSYPTYDSSSYKAIVDELEQYFIQFPNRIADFQNVSLLWQFEAMIWFHGIHILLNARADFLELLLDSAFTGSPTYTNAADHALLMGDILKALLASLAFVPQQLNHATIFFIALSSAMHASLLSAVLLEGLSTPEVLLQSAIAHYDILEAILRHSRSCDHPLIIIVSKILALNISRAGGSSTDYESDLGGFLQGWKYYRWIAGGHGLNKIDEGLADELLSSTMQRFRYDLTVSRLSPSLISLFDPDQRICRPGTFDLSILY</sequence>
<keyword evidence="3" id="KW-0238">DNA-binding</keyword>
<proteinExistence type="predicted"/>
<dbReference type="OrthoDB" id="3801187at2759"/>
<evidence type="ECO:0000313" key="9">
    <source>
        <dbReference type="Proteomes" id="UP000799778"/>
    </source>
</evidence>
<keyword evidence="4" id="KW-0804">Transcription</keyword>
<evidence type="ECO:0000313" key="8">
    <source>
        <dbReference type="EMBL" id="KAF2012915.1"/>
    </source>
</evidence>
<evidence type="ECO:0000256" key="3">
    <source>
        <dbReference type="ARBA" id="ARBA00023125"/>
    </source>
</evidence>
<keyword evidence="1" id="KW-0862">Zinc</keyword>
<evidence type="ECO:0000256" key="6">
    <source>
        <dbReference type="SAM" id="MobiDB-lite"/>
    </source>
</evidence>
<dbReference type="GO" id="GO:0008270">
    <property type="term" value="F:zinc ion binding"/>
    <property type="evidence" value="ECO:0007669"/>
    <property type="project" value="InterPro"/>
</dbReference>
<evidence type="ECO:0000256" key="1">
    <source>
        <dbReference type="ARBA" id="ARBA00022833"/>
    </source>
</evidence>
<keyword evidence="5" id="KW-0539">Nucleus</keyword>
<dbReference type="GeneID" id="54291482"/>
<dbReference type="InterPro" id="IPR051439">
    <property type="entry name" value="XlnR/Xlr1"/>
</dbReference>
<gene>
    <name evidence="8" type="ORF">BU24DRAFT_494831</name>
</gene>
<reference evidence="8" key="1">
    <citation type="journal article" date="2020" name="Stud. Mycol.">
        <title>101 Dothideomycetes genomes: a test case for predicting lifestyles and emergence of pathogens.</title>
        <authorList>
            <person name="Haridas S."/>
            <person name="Albert R."/>
            <person name="Binder M."/>
            <person name="Bloem J."/>
            <person name="Labutti K."/>
            <person name="Salamov A."/>
            <person name="Andreopoulos B."/>
            <person name="Baker S."/>
            <person name="Barry K."/>
            <person name="Bills G."/>
            <person name="Bluhm B."/>
            <person name="Cannon C."/>
            <person name="Castanera R."/>
            <person name="Culley D."/>
            <person name="Daum C."/>
            <person name="Ezra D."/>
            <person name="Gonzalez J."/>
            <person name="Henrissat B."/>
            <person name="Kuo A."/>
            <person name="Liang C."/>
            <person name="Lipzen A."/>
            <person name="Lutzoni F."/>
            <person name="Magnuson J."/>
            <person name="Mondo S."/>
            <person name="Nolan M."/>
            <person name="Ohm R."/>
            <person name="Pangilinan J."/>
            <person name="Park H.-J."/>
            <person name="Ramirez L."/>
            <person name="Alfaro M."/>
            <person name="Sun H."/>
            <person name="Tritt A."/>
            <person name="Yoshinaga Y."/>
            <person name="Zwiers L.-H."/>
            <person name="Turgeon B."/>
            <person name="Goodwin S."/>
            <person name="Spatafora J."/>
            <person name="Crous P."/>
            <person name="Grigoriev I."/>
        </authorList>
    </citation>
    <scope>NUCLEOTIDE SEQUENCE</scope>
    <source>
        <strain evidence="8">CBS 175.79</strain>
    </source>
</reference>
<feature type="region of interest" description="Disordered" evidence="6">
    <location>
        <begin position="42"/>
        <end position="66"/>
    </location>
</feature>
<keyword evidence="9" id="KW-1185">Reference proteome</keyword>
<dbReference type="InterPro" id="IPR001138">
    <property type="entry name" value="Zn2Cys6_DnaBD"/>
</dbReference>
<evidence type="ECO:0000259" key="7">
    <source>
        <dbReference type="PROSITE" id="PS50048"/>
    </source>
</evidence>
<evidence type="ECO:0000256" key="4">
    <source>
        <dbReference type="ARBA" id="ARBA00023163"/>
    </source>
</evidence>
<dbReference type="Gene3D" id="4.10.240.10">
    <property type="entry name" value="Zn(2)-C6 fungal-type DNA-binding domain"/>
    <property type="match status" value="1"/>
</dbReference>
<dbReference type="Proteomes" id="UP000799778">
    <property type="component" value="Unassembled WGS sequence"/>
</dbReference>
<evidence type="ECO:0000256" key="5">
    <source>
        <dbReference type="ARBA" id="ARBA00023242"/>
    </source>
</evidence>